<feature type="region of interest" description="Disordered" evidence="1">
    <location>
        <begin position="1"/>
        <end position="53"/>
    </location>
</feature>
<evidence type="ECO:0000313" key="3">
    <source>
        <dbReference type="Proteomes" id="UP001283361"/>
    </source>
</evidence>
<organism evidence="2 3">
    <name type="scientific">Elysia crispata</name>
    <name type="common">lettuce slug</name>
    <dbReference type="NCBI Taxonomy" id="231223"/>
    <lineage>
        <taxon>Eukaryota</taxon>
        <taxon>Metazoa</taxon>
        <taxon>Spiralia</taxon>
        <taxon>Lophotrochozoa</taxon>
        <taxon>Mollusca</taxon>
        <taxon>Gastropoda</taxon>
        <taxon>Heterobranchia</taxon>
        <taxon>Euthyneura</taxon>
        <taxon>Panpulmonata</taxon>
        <taxon>Sacoglossa</taxon>
        <taxon>Placobranchoidea</taxon>
        <taxon>Plakobranchidae</taxon>
        <taxon>Elysia</taxon>
    </lineage>
</organism>
<gene>
    <name evidence="2" type="ORF">RRG08_017121</name>
</gene>
<sequence length="97" mass="10409">MTATHKDAEQTESAGADSHDFQHARRVQLLSSRAHTRPHAPTDGPGEMGLGRRSVRVRVTVLTLCGALETPPDHSGSECGSSRFNVLPAAIDHRETA</sequence>
<name>A0AAE0YBR7_9GAST</name>
<dbReference type="EMBL" id="JAWDGP010006485">
    <property type="protein sequence ID" value="KAK3740131.1"/>
    <property type="molecule type" value="Genomic_DNA"/>
</dbReference>
<reference evidence="2" key="1">
    <citation type="journal article" date="2023" name="G3 (Bethesda)">
        <title>A reference genome for the long-term kleptoplast-retaining sea slug Elysia crispata morphotype clarki.</title>
        <authorList>
            <person name="Eastman K.E."/>
            <person name="Pendleton A.L."/>
            <person name="Shaikh M.A."/>
            <person name="Suttiyut T."/>
            <person name="Ogas R."/>
            <person name="Tomko P."/>
            <person name="Gavelis G."/>
            <person name="Widhalm J.R."/>
            <person name="Wisecaver J.H."/>
        </authorList>
    </citation>
    <scope>NUCLEOTIDE SEQUENCE</scope>
    <source>
        <strain evidence="2">ECLA1</strain>
    </source>
</reference>
<proteinExistence type="predicted"/>
<evidence type="ECO:0000313" key="2">
    <source>
        <dbReference type="EMBL" id="KAK3740131.1"/>
    </source>
</evidence>
<comment type="caution">
    <text evidence="2">The sequence shown here is derived from an EMBL/GenBank/DDBJ whole genome shotgun (WGS) entry which is preliminary data.</text>
</comment>
<evidence type="ECO:0000256" key="1">
    <source>
        <dbReference type="SAM" id="MobiDB-lite"/>
    </source>
</evidence>
<dbReference type="Proteomes" id="UP001283361">
    <property type="component" value="Unassembled WGS sequence"/>
</dbReference>
<protein>
    <submittedName>
        <fullName evidence="2">Uncharacterized protein</fullName>
    </submittedName>
</protein>
<accession>A0AAE0YBR7</accession>
<dbReference type="AlphaFoldDB" id="A0AAE0YBR7"/>
<keyword evidence="3" id="KW-1185">Reference proteome</keyword>